<dbReference type="GO" id="GO:0031119">
    <property type="term" value="P:tRNA pseudouridine synthesis"/>
    <property type="evidence" value="ECO:0007669"/>
    <property type="project" value="UniProtKB-UniRule"/>
</dbReference>
<dbReference type="Gene3D" id="3.30.70.580">
    <property type="entry name" value="Pseudouridine synthase I, catalytic domain, N-terminal subdomain"/>
    <property type="match status" value="1"/>
</dbReference>
<dbReference type="Pfam" id="PF01416">
    <property type="entry name" value="PseudoU_synth_1"/>
    <property type="match status" value="2"/>
</dbReference>
<evidence type="ECO:0000256" key="5">
    <source>
        <dbReference type="RuleBase" id="RU003792"/>
    </source>
</evidence>
<comment type="similarity">
    <text evidence="1 4 5">Belongs to the tRNA pseudouridine synthase TruA family.</text>
</comment>
<evidence type="ECO:0000256" key="1">
    <source>
        <dbReference type="ARBA" id="ARBA00009375"/>
    </source>
</evidence>
<dbReference type="PATRIC" id="fig|1579979.3.peg.2092"/>
<keyword evidence="3 4" id="KW-0413">Isomerase</keyword>
<dbReference type="InterPro" id="IPR001406">
    <property type="entry name" value="PsdUridine_synth_TruA"/>
</dbReference>
<dbReference type="AlphaFoldDB" id="A0A0K0XXQ2"/>
<dbReference type="CDD" id="cd02570">
    <property type="entry name" value="PseudoU_synth_EcTruA"/>
    <property type="match status" value="1"/>
</dbReference>
<sequence length="266" mass="30074">MRLAAGVEYDGTRFFGWQRQRQSPTVQASVEAALARVADHPVTVHCAGRTDTGVHARCQVIHFETEAERSERSWVLGANTVLHEGATLLWVRQVDDRFHARFSATRRRYRYRILNRWVRPAIELGRMSWIRHPLDAGRMHEAAQALLGEHDFSSFRARGCQAKSPVRTVHSVAVSRSGCEVRIDIEANAFVYHMVRNIAGALIAVGDDRRPISWIESLLEARDRTQAGITAPADGLTFMYPTYPDFPELPIREEVGFPGEETVADR</sequence>
<evidence type="ECO:0000256" key="2">
    <source>
        <dbReference type="ARBA" id="ARBA00022694"/>
    </source>
</evidence>
<dbReference type="EC" id="5.4.99.12" evidence="4"/>
<reference evidence="6 7" key="1">
    <citation type="submission" date="2015-07" db="EMBL/GenBank/DDBJ databases">
        <authorList>
            <person name="Noorani M."/>
        </authorList>
    </citation>
    <scope>NUCLEOTIDE SEQUENCE [LARGE SCALE GENOMIC DNA]</scope>
    <source>
        <strain evidence="6 7">KCTC 42284</strain>
    </source>
</reference>
<dbReference type="Proteomes" id="UP000066624">
    <property type="component" value="Chromosome"/>
</dbReference>
<evidence type="ECO:0000256" key="3">
    <source>
        <dbReference type="ARBA" id="ARBA00023235"/>
    </source>
</evidence>
<comment type="catalytic activity">
    <reaction evidence="4 5">
        <text>uridine(38/39/40) in tRNA = pseudouridine(38/39/40) in tRNA</text>
        <dbReference type="Rhea" id="RHEA:22376"/>
        <dbReference type="Rhea" id="RHEA-COMP:10085"/>
        <dbReference type="Rhea" id="RHEA-COMP:10087"/>
        <dbReference type="ChEBI" id="CHEBI:65314"/>
        <dbReference type="ChEBI" id="CHEBI:65315"/>
        <dbReference type="EC" id="5.4.99.12"/>
    </reaction>
</comment>
<dbReference type="GO" id="GO:0003723">
    <property type="term" value="F:RNA binding"/>
    <property type="evidence" value="ECO:0007669"/>
    <property type="project" value="InterPro"/>
</dbReference>
<name>A0A0K0XXQ2_9GAMM</name>
<evidence type="ECO:0000256" key="4">
    <source>
        <dbReference type="HAMAP-Rule" id="MF_00171"/>
    </source>
</evidence>
<dbReference type="GO" id="GO:0160147">
    <property type="term" value="F:tRNA pseudouridine(38-40) synthase activity"/>
    <property type="evidence" value="ECO:0007669"/>
    <property type="project" value="UniProtKB-EC"/>
</dbReference>
<dbReference type="InterPro" id="IPR020097">
    <property type="entry name" value="PsdUridine_synth_TruA_a/b_dom"/>
</dbReference>
<dbReference type="PANTHER" id="PTHR11142:SF0">
    <property type="entry name" value="TRNA PSEUDOURIDINE SYNTHASE-LIKE 1"/>
    <property type="match status" value="1"/>
</dbReference>
<keyword evidence="2 4" id="KW-0819">tRNA processing</keyword>
<organism evidence="6 7">
    <name type="scientific">Wenzhouxiangella marina</name>
    <dbReference type="NCBI Taxonomy" id="1579979"/>
    <lineage>
        <taxon>Bacteria</taxon>
        <taxon>Pseudomonadati</taxon>
        <taxon>Pseudomonadota</taxon>
        <taxon>Gammaproteobacteria</taxon>
        <taxon>Chromatiales</taxon>
        <taxon>Wenzhouxiangellaceae</taxon>
        <taxon>Wenzhouxiangella</taxon>
    </lineage>
</organism>
<feature type="binding site" evidence="4">
    <location>
        <position position="109"/>
    </location>
    <ligand>
        <name>substrate</name>
    </ligand>
</feature>
<protein>
    <recommendedName>
        <fullName evidence="4">tRNA pseudouridine synthase A</fullName>
        <ecNumber evidence="4">5.4.99.12</ecNumber>
    </recommendedName>
    <alternativeName>
        <fullName evidence="4">tRNA pseudouridine(38-40) synthase</fullName>
    </alternativeName>
    <alternativeName>
        <fullName evidence="4">tRNA pseudouridylate synthase I</fullName>
    </alternativeName>
    <alternativeName>
        <fullName evidence="4">tRNA-uridine isomerase I</fullName>
    </alternativeName>
</protein>
<dbReference type="EMBL" id="CP012154">
    <property type="protein sequence ID" value="AKS42412.1"/>
    <property type="molecule type" value="Genomic_DNA"/>
</dbReference>
<accession>A0A0K0XXQ2</accession>
<dbReference type="NCBIfam" id="TIGR00071">
    <property type="entry name" value="hisT_truA"/>
    <property type="match status" value="1"/>
</dbReference>
<evidence type="ECO:0000313" key="7">
    <source>
        <dbReference type="Proteomes" id="UP000066624"/>
    </source>
</evidence>
<dbReference type="FunFam" id="3.30.70.580:FF:000001">
    <property type="entry name" value="tRNA pseudouridine synthase A"/>
    <property type="match status" value="1"/>
</dbReference>
<dbReference type="InterPro" id="IPR020094">
    <property type="entry name" value="TruA/RsuA/RluB/E/F_N"/>
</dbReference>
<dbReference type="HAMAP" id="MF_00171">
    <property type="entry name" value="TruA"/>
    <property type="match status" value="1"/>
</dbReference>
<proteinExistence type="inferred from homology"/>
<comment type="subunit">
    <text evidence="4">Homodimer.</text>
</comment>
<feature type="active site" description="Nucleophile" evidence="4">
    <location>
        <position position="51"/>
    </location>
</feature>
<dbReference type="PANTHER" id="PTHR11142">
    <property type="entry name" value="PSEUDOURIDYLATE SYNTHASE"/>
    <property type="match status" value="1"/>
</dbReference>
<dbReference type="RefSeq" id="WP_049725976.1">
    <property type="nucleotide sequence ID" value="NZ_CP012154.1"/>
</dbReference>
<evidence type="ECO:0000313" key="6">
    <source>
        <dbReference type="EMBL" id="AKS42412.1"/>
    </source>
</evidence>
<keyword evidence="7" id="KW-1185">Reference proteome</keyword>
<dbReference type="OrthoDB" id="9811823at2"/>
<dbReference type="InterPro" id="IPR020103">
    <property type="entry name" value="PsdUridine_synth_cat_dom_sf"/>
</dbReference>
<dbReference type="PIRSF" id="PIRSF001430">
    <property type="entry name" value="tRNA_psdUrid_synth"/>
    <property type="match status" value="1"/>
</dbReference>
<comment type="caution">
    <text evidence="4">Lacks conserved residue(s) required for the propagation of feature annotation.</text>
</comment>
<dbReference type="InterPro" id="IPR020095">
    <property type="entry name" value="PsdUridine_synth_TruA_C"/>
</dbReference>
<gene>
    <name evidence="4" type="primary">truA</name>
    <name evidence="6" type="ORF">WM2015_2047</name>
</gene>
<dbReference type="STRING" id="1579979.WM2015_2047"/>
<dbReference type="Gene3D" id="3.30.70.660">
    <property type="entry name" value="Pseudouridine synthase I, catalytic domain, C-terminal subdomain"/>
    <property type="match status" value="1"/>
</dbReference>
<dbReference type="SUPFAM" id="SSF55120">
    <property type="entry name" value="Pseudouridine synthase"/>
    <property type="match status" value="1"/>
</dbReference>
<dbReference type="KEGG" id="wma:WM2015_2047"/>
<comment type="function">
    <text evidence="4">Formation of pseudouridine at positions 38, 39 and 40 in the anticodon stem and loop of transfer RNAs.</text>
</comment>